<dbReference type="RefSeq" id="WP_165270956.1">
    <property type="nucleotide sequence ID" value="NZ_JAALLS010000025.1"/>
</dbReference>
<evidence type="ECO:0000259" key="4">
    <source>
        <dbReference type="Pfam" id="PF00080"/>
    </source>
</evidence>
<dbReference type="AlphaFoldDB" id="A0A6M1T157"/>
<dbReference type="InterPro" id="IPR036423">
    <property type="entry name" value="SOD-like_Cu/Zn_dom_sf"/>
</dbReference>
<feature type="region of interest" description="Disordered" evidence="2">
    <location>
        <begin position="97"/>
        <end position="119"/>
    </location>
</feature>
<gene>
    <name evidence="5" type="ORF">G3569_15780</name>
</gene>
<dbReference type="GO" id="GO:0006801">
    <property type="term" value="P:superoxide metabolic process"/>
    <property type="evidence" value="ECO:0007669"/>
    <property type="project" value="InterPro"/>
</dbReference>
<dbReference type="Gene3D" id="2.60.40.200">
    <property type="entry name" value="Superoxide dismutase, copper/zinc binding domain"/>
    <property type="match status" value="1"/>
</dbReference>
<evidence type="ECO:0000256" key="2">
    <source>
        <dbReference type="SAM" id="MobiDB-lite"/>
    </source>
</evidence>
<keyword evidence="3" id="KW-0732">Signal</keyword>
<dbReference type="InterPro" id="IPR001424">
    <property type="entry name" value="SOD_Cu_Zn_dom"/>
</dbReference>
<organism evidence="5 6">
    <name type="scientific">Fodinibius halophilus</name>
    <dbReference type="NCBI Taxonomy" id="1736908"/>
    <lineage>
        <taxon>Bacteria</taxon>
        <taxon>Pseudomonadati</taxon>
        <taxon>Balneolota</taxon>
        <taxon>Balneolia</taxon>
        <taxon>Balneolales</taxon>
        <taxon>Balneolaceae</taxon>
        <taxon>Fodinibius</taxon>
    </lineage>
</organism>
<feature type="chain" id="PRO_5026800737" evidence="3">
    <location>
        <begin position="22"/>
        <end position="190"/>
    </location>
</feature>
<dbReference type="InterPro" id="IPR024134">
    <property type="entry name" value="SOD_Cu/Zn_/chaperone"/>
</dbReference>
<dbReference type="PROSITE" id="PS51257">
    <property type="entry name" value="PROKAR_LIPOPROTEIN"/>
    <property type="match status" value="1"/>
</dbReference>
<feature type="domain" description="Superoxide dismutase copper/zinc binding" evidence="4">
    <location>
        <begin position="55"/>
        <end position="183"/>
    </location>
</feature>
<name>A0A6M1T157_9BACT</name>
<evidence type="ECO:0000313" key="5">
    <source>
        <dbReference type="EMBL" id="NGP89818.1"/>
    </source>
</evidence>
<dbReference type="CDD" id="cd00305">
    <property type="entry name" value="Cu-Zn_Superoxide_Dismutase"/>
    <property type="match status" value="1"/>
</dbReference>
<comment type="caution">
    <text evidence="5">The sequence shown here is derived from an EMBL/GenBank/DDBJ whole genome shotgun (WGS) entry which is preliminary data.</text>
</comment>
<keyword evidence="6" id="KW-1185">Reference proteome</keyword>
<sequence>MKLLKNVFVALLLTVTAIGCAQQEAEETKKKEMAEPATKHSQAVAVVHATAGNEVSGTVTFTKKEKGVRVQADLSGLSEGKHGFHVHQYGDCRADDGTSAGGHYNPADNKHAGPDAESRHVGDMGNIEADADGNATIDYMDSTIELNGADSIIGRGVVLHGGADDLESQPSGAAGPRVGCGVVGIANTGM</sequence>
<feature type="signal peptide" evidence="3">
    <location>
        <begin position="1"/>
        <end position="21"/>
    </location>
</feature>
<reference evidence="5 6" key="1">
    <citation type="submission" date="2020-02" db="EMBL/GenBank/DDBJ databases">
        <title>Aliifodinibius halophilus 2W32, complete genome.</title>
        <authorList>
            <person name="Li Y."/>
            <person name="Wu S."/>
        </authorList>
    </citation>
    <scope>NUCLEOTIDE SEQUENCE [LARGE SCALE GENOMIC DNA]</scope>
    <source>
        <strain evidence="5 6">2W32</strain>
    </source>
</reference>
<dbReference type="Proteomes" id="UP000479132">
    <property type="component" value="Unassembled WGS sequence"/>
</dbReference>
<accession>A0A6M1T157</accession>
<dbReference type="EMBL" id="JAALLS010000025">
    <property type="protein sequence ID" value="NGP89818.1"/>
    <property type="molecule type" value="Genomic_DNA"/>
</dbReference>
<feature type="compositionally biased region" description="Basic and acidic residues" evidence="2">
    <location>
        <begin position="108"/>
        <end position="119"/>
    </location>
</feature>
<protein>
    <submittedName>
        <fullName evidence="5">Superoxide dismutase family protein</fullName>
    </submittedName>
</protein>
<evidence type="ECO:0000256" key="3">
    <source>
        <dbReference type="SAM" id="SignalP"/>
    </source>
</evidence>
<evidence type="ECO:0000256" key="1">
    <source>
        <dbReference type="ARBA" id="ARBA00010457"/>
    </source>
</evidence>
<proteinExistence type="inferred from homology"/>
<dbReference type="PANTHER" id="PTHR10003">
    <property type="entry name" value="SUPEROXIDE DISMUTASE CU-ZN -RELATED"/>
    <property type="match status" value="1"/>
</dbReference>
<dbReference type="GO" id="GO:0005507">
    <property type="term" value="F:copper ion binding"/>
    <property type="evidence" value="ECO:0007669"/>
    <property type="project" value="InterPro"/>
</dbReference>
<dbReference type="PRINTS" id="PR00068">
    <property type="entry name" value="CUZNDISMTASE"/>
</dbReference>
<dbReference type="SUPFAM" id="SSF49329">
    <property type="entry name" value="Cu,Zn superoxide dismutase-like"/>
    <property type="match status" value="1"/>
</dbReference>
<dbReference type="Pfam" id="PF00080">
    <property type="entry name" value="Sod_Cu"/>
    <property type="match status" value="1"/>
</dbReference>
<comment type="similarity">
    <text evidence="1">Belongs to the Cu-Zn superoxide dismutase family.</text>
</comment>
<evidence type="ECO:0000313" key="6">
    <source>
        <dbReference type="Proteomes" id="UP000479132"/>
    </source>
</evidence>